<dbReference type="EMBL" id="JACHDO010000001">
    <property type="protein sequence ID" value="MBB5494417.1"/>
    <property type="molecule type" value="Genomic_DNA"/>
</dbReference>
<evidence type="ECO:0000313" key="2">
    <source>
        <dbReference type="EMBL" id="MBB5494417.1"/>
    </source>
</evidence>
<name>A0A840WS86_9ACTN</name>
<dbReference type="Proteomes" id="UP000579647">
    <property type="component" value="Unassembled WGS sequence"/>
</dbReference>
<protein>
    <submittedName>
        <fullName evidence="2">Uncharacterized protein</fullName>
    </submittedName>
</protein>
<dbReference type="RefSeq" id="WP_184367878.1">
    <property type="nucleotide sequence ID" value="NZ_BAAAKM010000012.1"/>
</dbReference>
<keyword evidence="3" id="KW-1185">Reference proteome</keyword>
<reference evidence="2 3" key="1">
    <citation type="submission" date="2020-08" db="EMBL/GenBank/DDBJ databases">
        <title>Sequencing the genomes of 1000 actinobacteria strains.</title>
        <authorList>
            <person name="Klenk H.-P."/>
        </authorList>
    </citation>
    <scope>NUCLEOTIDE SEQUENCE [LARGE SCALE GENOMIC DNA]</scope>
    <source>
        <strain evidence="2 3">DSM 44598</strain>
    </source>
</reference>
<comment type="caution">
    <text evidence="2">The sequence shown here is derived from an EMBL/GenBank/DDBJ whole genome shotgun (WGS) entry which is preliminary data.</text>
</comment>
<dbReference type="AlphaFoldDB" id="A0A840WS86"/>
<proteinExistence type="predicted"/>
<evidence type="ECO:0000256" key="1">
    <source>
        <dbReference type="SAM" id="MobiDB-lite"/>
    </source>
</evidence>
<organism evidence="2 3">
    <name type="scientific">Nocardiopsis metallicus</name>
    <dbReference type="NCBI Taxonomy" id="179819"/>
    <lineage>
        <taxon>Bacteria</taxon>
        <taxon>Bacillati</taxon>
        <taxon>Actinomycetota</taxon>
        <taxon>Actinomycetes</taxon>
        <taxon>Streptosporangiales</taxon>
        <taxon>Nocardiopsidaceae</taxon>
        <taxon>Nocardiopsis</taxon>
    </lineage>
</organism>
<gene>
    <name evidence="2" type="ORF">HNR07_005554</name>
</gene>
<sequence>MSWEGVDHALNRVRGEADRIALNLADLDRHVGYQLLREADLVGGTRSRWDQASVHLHRLWTVHGAFAAVIDRAVRVRANGGEDPLGELTFLLLGESVTLPLAEQPLRERGLLDPDTEHITLAEAVARMSADYEEATEVISAAETAWDALHPRLGELESMWQEVCTLSDQVELGDDQHENLREQLFRVGETVRRDPLSLVVDARVDTSSLDRLRGLLDRTRGELRDALRMRDSYTESIKRLVSAIDDVEQVVRRAGELRARVIAKISSPRAIDVPDPVPGLRAAVVEMDILRSQSDWWGLGARLGQLQRSVHQAGDDAKEREDNLTGLLQRRAELRGRLDAFRARSVRLGLAEHERLTELHGRAHWELWNAPCDLRAATVALSAYQRRLQELSGDEPPGSRTTPGDRASDGETDGGVSR</sequence>
<accession>A0A840WS86</accession>
<feature type="region of interest" description="Disordered" evidence="1">
    <location>
        <begin position="388"/>
        <end position="418"/>
    </location>
</feature>
<evidence type="ECO:0000313" key="3">
    <source>
        <dbReference type="Proteomes" id="UP000579647"/>
    </source>
</evidence>